<dbReference type="InterPro" id="IPR007224">
    <property type="entry name" value="TIF_Rrn11"/>
</dbReference>
<protein>
    <submittedName>
        <fullName evidence="1">Uncharacterized protein</fullName>
    </submittedName>
</protein>
<gene>
    <name evidence="1" type="ORF">BZA70DRAFT_51913</name>
</gene>
<dbReference type="Pfam" id="PF04090">
    <property type="entry name" value="Rrn11"/>
    <property type="match status" value="1"/>
</dbReference>
<sequence length="207" mass="23383">MSLETEHREILVRVLNLALLRSDLATARRAIALLLRTRPPPPRTRSVTTHTIAPFWTQLLEALDDSSLSSSSSSSRRGKQVLLEWLLISLGSYLRLSAGKLAASPVRQRVRNLADSLYPAFVTSTIERGQIRVLVDRLEEILLEWPFSEDARLRRYFGMALLCVGRTDEGVAELERIGQGEDVAMAANDVPMLDDYYDDDGDHNHYY</sequence>
<dbReference type="EMBL" id="JBBJBU010000001">
    <property type="protein sequence ID" value="KAK7208497.1"/>
    <property type="molecule type" value="Genomic_DNA"/>
</dbReference>
<dbReference type="RefSeq" id="XP_064771530.1">
    <property type="nucleotide sequence ID" value="XM_064915174.1"/>
</dbReference>
<comment type="caution">
    <text evidence="1">The sequence shown here is derived from an EMBL/GenBank/DDBJ whole genome shotgun (WGS) entry which is preliminary data.</text>
</comment>
<accession>A0ABR1FFG5</accession>
<keyword evidence="2" id="KW-1185">Reference proteome</keyword>
<dbReference type="Proteomes" id="UP001498771">
    <property type="component" value="Unassembled WGS sequence"/>
</dbReference>
<dbReference type="GeneID" id="90040686"/>
<name>A0ABR1FFG5_9ASCO</name>
<evidence type="ECO:0000313" key="2">
    <source>
        <dbReference type="Proteomes" id="UP001498771"/>
    </source>
</evidence>
<evidence type="ECO:0000313" key="1">
    <source>
        <dbReference type="EMBL" id="KAK7208497.1"/>
    </source>
</evidence>
<reference evidence="1 2" key="1">
    <citation type="submission" date="2024-03" db="EMBL/GenBank/DDBJ databases">
        <title>Genome-scale model development and genomic sequencing of the oleaginous clade Lipomyces.</title>
        <authorList>
            <consortium name="Lawrence Berkeley National Laboratory"/>
            <person name="Czajka J.J."/>
            <person name="Han Y."/>
            <person name="Kim J."/>
            <person name="Mondo S.J."/>
            <person name="Hofstad B.A."/>
            <person name="Robles A."/>
            <person name="Haridas S."/>
            <person name="Riley R."/>
            <person name="LaButti K."/>
            <person name="Pangilinan J."/>
            <person name="Andreopoulos W."/>
            <person name="Lipzen A."/>
            <person name="Yan J."/>
            <person name="Wang M."/>
            <person name="Ng V."/>
            <person name="Grigoriev I.V."/>
            <person name="Spatafora J.W."/>
            <person name="Magnuson J.K."/>
            <person name="Baker S.E."/>
            <person name="Pomraning K.R."/>
        </authorList>
    </citation>
    <scope>NUCLEOTIDE SEQUENCE [LARGE SCALE GENOMIC DNA]</scope>
    <source>
        <strain evidence="1 2">Phaff 52-87</strain>
    </source>
</reference>
<organism evidence="1 2">
    <name type="scientific">Myxozyma melibiosi</name>
    <dbReference type="NCBI Taxonomy" id="54550"/>
    <lineage>
        <taxon>Eukaryota</taxon>
        <taxon>Fungi</taxon>
        <taxon>Dikarya</taxon>
        <taxon>Ascomycota</taxon>
        <taxon>Saccharomycotina</taxon>
        <taxon>Lipomycetes</taxon>
        <taxon>Lipomycetales</taxon>
        <taxon>Lipomycetaceae</taxon>
        <taxon>Myxozyma</taxon>
    </lineage>
</organism>
<proteinExistence type="predicted"/>